<keyword evidence="4" id="KW-1185">Reference proteome</keyword>
<evidence type="ECO:0000256" key="1">
    <source>
        <dbReference type="SAM" id="MobiDB-lite"/>
    </source>
</evidence>
<accession>A0ABQ8FBM7</accession>
<feature type="compositionally biased region" description="Basic and acidic residues" evidence="1">
    <location>
        <begin position="48"/>
        <end position="59"/>
    </location>
</feature>
<evidence type="ECO:0000256" key="2">
    <source>
        <dbReference type="SAM" id="SignalP"/>
    </source>
</evidence>
<name>A0ABQ8FBM7_9FUNG</name>
<comment type="caution">
    <text evidence="3">The sequence shown here is derived from an EMBL/GenBank/DDBJ whole genome shotgun (WGS) entry which is preliminary data.</text>
</comment>
<organism evidence="3 4">
    <name type="scientific">Batrachochytrium salamandrivorans</name>
    <dbReference type="NCBI Taxonomy" id="1357716"/>
    <lineage>
        <taxon>Eukaryota</taxon>
        <taxon>Fungi</taxon>
        <taxon>Fungi incertae sedis</taxon>
        <taxon>Chytridiomycota</taxon>
        <taxon>Chytridiomycota incertae sedis</taxon>
        <taxon>Chytridiomycetes</taxon>
        <taxon>Rhizophydiales</taxon>
        <taxon>Rhizophydiales incertae sedis</taxon>
        <taxon>Batrachochytrium</taxon>
    </lineage>
</organism>
<reference evidence="3 4" key="1">
    <citation type="submission" date="2021-02" db="EMBL/GenBank/DDBJ databases">
        <title>Variation within the Batrachochytrium salamandrivorans European outbreak.</title>
        <authorList>
            <person name="Kelly M."/>
            <person name="Pasmans F."/>
            <person name="Shea T.P."/>
            <person name="Munoz J.F."/>
            <person name="Carranza S."/>
            <person name="Cuomo C.A."/>
            <person name="Martel A."/>
        </authorList>
    </citation>
    <scope>NUCLEOTIDE SEQUENCE [LARGE SCALE GENOMIC DNA]</scope>
    <source>
        <strain evidence="3 4">AMFP18/2</strain>
    </source>
</reference>
<feature type="compositionally biased region" description="Basic and acidic residues" evidence="1">
    <location>
        <begin position="356"/>
        <end position="366"/>
    </location>
</feature>
<protein>
    <submittedName>
        <fullName evidence="3">Uncharacterized protein</fullName>
    </submittedName>
</protein>
<keyword evidence="2" id="KW-0732">Signal</keyword>
<dbReference type="EMBL" id="JAFCIX010000312">
    <property type="protein sequence ID" value="KAH6595240.1"/>
    <property type="molecule type" value="Genomic_DNA"/>
</dbReference>
<feature type="signal peptide" evidence="2">
    <location>
        <begin position="1"/>
        <end position="18"/>
    </location>
</feature>
<feature type="compositionally biased region" description="Basic and acidic residues" evidence="1">
    <location>
        <begin position="107"/>
        <end position="118"/>
    </location>
</feature>
<sequence length="387" mass="43576">MKLSTRIVLSILSANVFAIGHPNGAHYGSLLARRAVVADTDGFSLHKRTNDEDKEEQAKPKVSPISNFGKEKHAYDNPTFENYPHSDPNPSDDTKEGTTDSPTYFFDQDRGAKDERKTVHTSLVSNQGGTKFADSSRDSSLQVLDHIRKELSHVKLGFELFYSIERALAAAEEVWYHFGGEKSGRIEWHVYIMLEYALETSHNYRILYEDPARSPFILELPSTISNKSKKTYMRLQDEALKSIENHITAINSAVEHIFLEPNGVLPELERMMKNIESFSISILDMRYEYSRLLSPLKTSGSGHLANLDTHMNLLGVYKYTLYGRLNIIKKMLGDYRESSKKEDSSKSSSPTLKPKGRPEVESKPSEDLASSSTQSNVAVVGDLISFD</sequence>
<evidence type="ECO:0000313" key="4">
    <source>
        <dbReference type="Proteomes" id="UP001648503"/>
    </source>
</evidence>
<gene>
    <name evidence="3" type="ORF">BASA50_006033</name>
</gene>
<dbReference type="Proteomes" id="UP001648503">
    <property type="component" value="Unassembled WGS sequence"/>
</dbReference>
<feature type="region of interest" description="Disordered" evidence="1">
    <location>
        <begin position="338"/>
        <end position="374"/>
    </location>
</feature>
<proteinExistence type="predicted"/>
<feature type="chain" id="PRO_5046615126" evidence="2">
    <location>
        <begin position="19"/>
        <end position="387"/>
    </location>
</feature>
<evidence type="ECO:0000313" key="3">
    <source>
        <dbReference type="EMBL" id="KAH6595240.1"/>
    </source>
</evidence>
<feature type="region of interest" description="Disordered" evidence="1">
    <location>
        <begin position="46"/>
        <end position="120"/>
    </location>
</feature>